<accession>A0ABD1WHG2</accession>
<feature type="compositionally biased region" description="Polar residues" evidence="1">
    <location>
        <begin position="1"/>
        <end position="10"/>
    </location>
</feature>
<evidence type="ECO:0000313" key="3">
    <source>
        <dbReference type="Proteomes" id="UP001604277"/>
    </source>
</evidence>
<reference evidence="3" key="1">
    <citation type="submission" date="2024-07" db="EMBL/GenBank/DDBJ databases">
        <title>Two chromosome-level genome assemblies of Korean endemic species Abeliophyllum distichum and Forsythia ovata (Oleaceae).</title>
        <authorList>
            <person name="Jang H."/>
        </authorList>
    </citation>
    <scope>NUCLEOTIDE SEQUENCE [LARGE SCALE GENOMIC DNA]</scope>
</reference>
<keyword evidence="3" id="KW-1185">Reference proteome</keyword>
<evidence type="ECO:0000256" key="1">
    <source>
        <dbReference type="SAM" id="MobiDB-lite"/>
    </source>
</evidence>
<organism evidence="2 3">
    <name type="scientific">Forsythia ovata</name>
    <dbReference type="NCBI Taxonomy" id="205694"/>
    <lineage>
        <taxon>Eukaryota</taxon>
        <taxon>Viridiplantae</taxon>
        <taxon>Streptophyta</taxon>
        <taxon>Embryophyta</taxon>
        <taxon>Tracheophyta</taxon>
        <taxon>Spermatophyta</taxon>
        <taxon>Magnoliopsida</taxon>
        <taxon>eudicotyledons</taxon>
        <taxon>Gunneridae</taxon>
        <taxon>Pentapetalae</taxon>
        <taxon>asterids</taxon>
        <taxon>lamiids</taxon>
        <taxon>Lamiales</taxon>
        <taxon>Oleaceae</taxon>
        <taxon>Forsythieae</taxon>
        <taxon>Forsythia</taxon>
    </lineage>
</organism>
<dbReference type="EMBL" id="JBFOLJ010000003">
    <property type="protein sequence ID" value="KAL2547820.1"/>
    <property type="molecule type" value="Genomic_DNA"/>
</dbReference>
<gene>
    <name evidence="2" type="ORF">Fot_09350</name>
</gene>
<sequence length="271" mass="29577">MGCCQSSKSQPEMENHRPVSESNGEAGAPPLPVEEETVKEVLSETHVVKGSTQKVEIKNERMQEPKIESRDVIKPKYTEEIVSEASGFSDMGSFTESFSTTGMENKDDDDGEVNQRVPARIPRRRQNAGDISGGRIRRERSAPTRRTTTSRENRGQVTASRQVQGRTATVQRRNAGTEKGLRRDSGEISSRRSRSPATSGEVGRQGNLRSKSPGLDETGRSDGASLVKTAESGDGSGKVEKSNDDVLAEDGESLENPIVSLEVDKVREVFD</sequence>
<feature type="compositionally biased region" description="Basic and acidic residues" evidence="1">
    <location>
        <begin position="36"/>
        <end position="47"/>
    </location>
</feature>
<proteinExistence type="predicted"/>
<evidence type="ECO:0000313" key="2">
    <source>
        <dbReference type="EMBL" id="KAL2547820.1"/>
    </source>
</evidence>
<feature type="region of interest" description="Disordered" evidence="1">
    <location>
        <begin position="1"/>
        <end position="71"/>
    </location>
</feature>
<feature type="region of interest" description="Disordered" evidence="1">
    <location>
        <begin position="88"/>
        <end position="254"/>
    </location>
</feature>
<dbReference type="Proteomes" id="UP001604277">
    <property type="component" value="Unassembled WGS sequence"/>
</dbReference>
<feature type="compositionally biased region" description="Polar residues" evidence="1">
    <location>
        <begin position="92"/>
        <end position="103"/>
    </location>
</feature>
<feature type="compositionally biased region" description="Basic and acidic residues" evidence="1">
    <location>
        <begin position="175"/>
        <end position="190"/>
    </location>
</feature>
<name>A0ABD1WHG2_9LAMI</name>
<comment type="caution">
    <text evidence="2">The sequence shown here is derived from an EMBL/GenBank/DDBJ whole genome shotgun (WGS) entry which is preliminary data.</text>
</comment>
<dbReference type="AlphaFoldDB" id="A0ABD1WHG2"/>
<dbReference type="PANTHER" id="PTHR33871">
    <property type="entry name" value="OS05G0503100 PROTEIN-RELATED"/>
    <property type="match status" value="1"/>
</dbReference>
<feature type="compositionally biased region" description="Basic and acidic residues" evidence="1">
    <location>
        <begin position="55"/>
        <end position="71"/>
    </location>
</feature>
<protein>
    <submittedName>
        <fullName evidence="2">Uncharacterized protein</fullName>
    </submittedName>
</protein>
<feature type="compositionally biased region" description="Polar residues" evidence="1">
    <location>
        <begin position="155"/>
        <end position="174"/>
    </location>
</feature>
<dbReference type="PANTHER" id="PTHR33871:SF1">
    <property type="entry name" value="OS05G0503100 PROTEIN"/>
    <property type="match status" value="1"/>
</dbReference>